<evidence type="ECO:0000256" key="3">
    <source>
        <dbReference type="SAM" id="MobiDB-lite"/>
    </source>
</evidence>
<comment type="caution">
    <text evidence="6">The sequence shown here is derived from an EMBL/GenBank/DDBJ whole genome shotgun (WGS) entry which is preliminary data.</text>
</comment>
<keyword evidence="6" id="KW-0378">Hydrolase</keyword>
<dbReference type="Gene3D" id="3.40.570.10">
    <property type="entry name" value="Extracellular Endonuclease, subunit A"/>
    <property type="match status" value="1"/>
</dbReference>
<evidence type="ECO:0000256" key="1">
    <source>
        <dbReference type="PIRSR" id="PIRSR640255-1"/>
    </source>
</evidence>
<dbReference type="PANTHER" id="PTHR13966">
    <property type="entry name" value="ENDONUCLEASE RELATED"/>
    <property type="match status" value="1"/>
</dbReference>
<dbReference type="SMART" id="SM00477">
    <property type="entry name" value="NUC"/>
    <property type="match status" value="1"/>
</dbReference>
<dbReference type="GO" id="GO:0046872">
    <property type="term" value="F:metal ion binding"/>
    <property type="evidence" value="ECO:0007669"/>
    <property type="project" value="UniProtKB-KW"/>
</dbReference>
<sequence length="451" mass="49359">MSHHPVQAGDRMMSKSETNERSTGCHIRINGVGYPAAANGTFVWIQRKDGSSLLELSVNVIVQGEPSSDCPGGAEGSALVALNGIPVPADHTVRSVDLTVRMDDHAGVGDRVRGRSDPGQSAADRQIVTSGSLDLTWSPGTVSPPAVKTCTGDHLENYPDMTAGLDGDVPRDGYDAGFTGIPIPEPGLSDDMALDAVLFEDRTSIPYTHFSLCLSAERRMARYVAWNVDGARMVKLPRSEFALDPRIDAEHQWGNALYSDNVLDRGHIARRADLCWGGIAEAQQANADSFYYTNIAPQHQAYNQSSRQGLWGELEDHVFAQAGIAKLRLSVQAGPIFSPTDIEYRGARIPAAFWKLIGWRDLEDLPRLTAFILSQEDLLGDLETTLTFEPFRLYQVSLEELNGQTGLDFSRHPDGDVMRHVNQAGRRLARDDAPGTGRQIRDVSTLRDIII</sequence>
<gene>
    <name evidence="6" type="ORF">FHD67_16720</name>
</gene>
<evidence type="ECO:0000259" key="5">
    <source>
        <dbReference type="SMART" id="SM00892"/>
    </source>
</evidence>
<dbReference type="InterPro" id="IPR001604">
    <property type="entry name" value="Endo_G_ENPP1-like_dom"/>
</dbReference>
<keyword evidence="6" id="KW-0540">Nuclease</keyword>
<feature type="domain" description="ENPP1-3/EXOG-like endonuclease/phosphodiesterase" evidence="4">
    <location>
        <begin position="207"/>
        <end position="416"/>
    </location>
</feature>
<dbReference type="GO" id="GO:0016787">
    <property type="term" value="F:hydrolase activity"/>
    <property type="evidence" value="ECO:0007669"/>
    <property type="project" value="InterPro"/>
</dbReference>
<dbReference type="AlphaFoldDB" id="A0A5C4R292"/>
<evidence type="ECO:0000313" key="7">
    <source>
        <dbReference type="Proteomes" id="UP000304880"/>
    </source>
</evidence>
<dbReference type="SMART" id="SM00892">
    <property type="entry name" value="Endonuclease_NS"/>
    <property type="match status" value="1"/>
</dbReference>
<reference evidence="6 7" key="1">
    <citation type="submission" date="2019-06" db="EMBL/GenBank/DDBJ databases">
        <authorList>
            <person name="Li J."/>
        </authorList>
    </citation>
    <scope>NUCLEOTIDE SEQUENCE [LARGE SCALE GENOMIC DNA]</scope>
    <source>
        <strain evidence="6 7">CGMCC 1.8012</strain>
    </source>
</reference>
<feature type="domain" description="DNA/RNA non-specific endonuclease/pyrophosphatase/phosphodiesterase" evidence="5">
    <location>
        <begin position="206"/>
        <end position="416"/>
    </location>
</feature>
<dbReference type="GO" id="GO:0003676">
    <property type="term" value="F:nucleic acid binding"/>
    <property type="evidence" value="ECO:0007669"/>
    <property type="project" value="InterPro"/>
</dbReference>
<proteinExistence type="predicted"/>
<name>A0A5C4R292_9RHOB</name>
<feature type="binding site" evidence="2">
    <location>
        <position position="303"/>
    </location>
    <ligand>
        <name>Mg(2+)</name>
        <dbReference type="ChEBI" id="CHEBI:18420"/>
        <note>catalytic</note>
    </ligand>
</feature>
<keyword evidence="7" id="KW-1185">Reference proteome</keyword>
<dbReference type="Pfam" id="PF01223">
    <property type="entry name" value="Endonuclease_NS"/>
    <property type="match status" value="1"/>
</dbReference>
<dbReference type="Proteomes" id="UP000304880">
    <property type="component" value="Unassembled WGS sequence"/>
</dbReference>
<protein>
    <submittedName>
        <fullName evidence="6">DNA/RNA non-specific endonuclease</fullName>
    </submittedName>
</protein>
<dbReference type="SUPFAM" id="SSF54060">
    <property type="entry name" value="His-Me finger endonucleases"/>
    <property type="match status" value="1"/>
</dbReference>
<keyword evidence="6" id="KW-0255">Endonuclease</keyword>
<organism evidence="6 7">
    <name type="scientific">Paracoccus haeundaensis</name>
    <dbReference type="NCBI Taxonomy" id="225362"/>
    <lineage>
        <taxon>Bacteria</taxon>
        <taxon>Pseudomonadati</taxon>
        <taxon>Pseudomonadota</taxon>
        <taxon>Alphaproteobacteria</taxon>
        <taxon>Rhodobacterales</taxon>
        <taxon>Paracoccaceae</taxon>
        <taxon>Paracoccus</taxon>
    </lineage>
</organism>
<evidence type="ECO:0000313" key="6">
    <source>
        <dbReference type="EMBL" id="TNH38085.1"/>
    </source>
</evidence>
<dbReference type="GO" id="GO:0004519">
    <property type="term" value="F:endonuclease activity"/>
    <property type="evidence" value="ECO:0007669"/>
    <property type="project" value="UniProtKB-KW"/>
</dbReference>
<evidence type="ECO:0000259" key="4">
    <source>
        <dbReference type="SMART" id="SM00477"/>
    </source>
</evidence>
<dbReference type="InterPro" id="IPR044929">
    <property type="entry name" value="DNA/RNA_non-sp_Endonuclease_sf"/>
</dbReference>
<dbReference type="InterPro" id="IPR044925">
    <property type="entry name" value="His-Me_finger_sf"/>
</dbReference>
<keyword evidence="2" id="KW-0479">Metal-binding</keyword>
<feature type="active site" description="Proton acceptor" evidence="1">
    <location>
        <position position="267"/>
    </location>
</feature>
<dbReference type="PANTHER" id="PTHR13966:SF5">
    <property type="entry name" value="ENDONUCLEASE G, MITOCHONDRIAL"/>
    <property type="match status" value="1"/>
</dbReference>
<dbReference type="InterPro" id="IPR040255">
    <property type="entry name" value="Non-specific_endonuclease"/>
</dbReference>
<accession>A0A5C4R292</accession>
<dbReference type="EMBL" id="VDDC01000038">
    <property type="protein sequence ID" value="TNH38085.1"/>
    <property type="molecule type" value="Genomic_DNA"/>
</dbReference>
<dbReference type="InterPro" id="IPR020821">
    <property type="entry name" value="ENPP1-3/EXOG-like_nuc-like"/>
</dbReference>
<evidence type="ECO:0000256" key="2">
    <source>
        <dbReference type="PIRSR" id="PIRSR640255-2"/>
    </source>
</evidence>
<dbReference type="CDD" id="cd00091">
    <property type="entry name" value="NUC"/>
    <property type="match status" value="1"/>
</dbReference>
<feature type="region of interest" description="Disordered" evidence="3">
    <location>
        <begin position="1"/>
        <end position="22"/>
    </location>
</feature>